<dbReference type="Proteomes" id="UP001320706">
    <property type="component" value="Unassembled WGS sequence"/>
</dbReference>
<evidence type="ECO:0000313" key="2">
    <source>
        <dbReference type="Proteomes" id="UP001320706"/>
    </source>
</evidence>
<comment type="caution">
    <text evidence="1">The sequence shown here is derived from an EMBL/GenBank/DDBJ whole genome shotgun (WGS) entry which is preliminary data.</text>
</comment>
<accession>A0ACC3SN90</accession>
<sequence>MPPRLQLLGRAYRPFVQDAHRSPVASFLLPFLQSAQQQRSASILNNLSDNPGAYNKRIRRGRGPSSGKGKTSGRGHKGQKAHGKVPRNFNGGQTPDEVVAGHRGFENQFSVDMSPINLDRIQAWIDAGRLNPNLPITIKELQESRCVHGIKDGVKLLGRASSTLTTPINIVVSRASAAAIEAVEKAGGTVTTRYYTKPAITRILKGQTHPIYSLQSKPVTSVTEAVEEELKNYKYRLPDPASRKDIEYYRDPAHRGYLSYLLEEGQGPSLFFKTPGTGRVDHKKKTSKGGKSMGKGENRVW</sequence>
<evidence type="ECO:0000313" key="1">
    <source>
        <dbReference type="EMBL" id="KAK8219952.1"/>
    </source>
</evidence>
<reference evidence="1" key="1">
    <citation type="submission" date="2024-02" db="EMBL/GenBank/DDBJ databases">
        <title>Metagenome Assembled Genome of Zalaria obscura JY119.</title>
        <authorList>
            <person name="Vighnesh L."/>
            <person name="Jagadeeshwari U."/>
            <person name="Venkata Ramana C."/>
            <person name="Sasikala C."/>
        </authorList>
    </citation>
    <scope>NUCLEOTIDE SEQUENCE</scope>
    <source>
        <strain evidence="1">JY119</strain>
    </source>
</reference>
<keyword evidence="2" id="KW-1185">Reference proteome</keyword>
<dbReference type="EMBL" id="JAMKPW020000002">
    <property type="protein sequence ID" value="KAK8219952.1"/>
    <property type="molecule type" value="Genomic_DNA"/>
</dbReference>
<gene>
    <name evidence="1" type="primary">MRPL10</name>
    <name evidence="1" type="ORF">M8818_000367</name>
</gene>
<protein>
    <submittedName>
        <fullName evidence="1">YmL10</fullName>
    </submittedName>
</protein>
<proteinExistence type="predicted"/>
<name>A0ACC3SN90_9PEZI</name>
<organism evidence="1 2">
    <name type="scientific">Zalaria obscura</name>
    <dbReference type="NCBI Taxonomy" id="2024903"/>
    <lineage>
        <taxon>Eukaryota</taxon>
        <taxon>Fungi</taxon>
        <taxon>Dikarya</taxon>
        <taxon>Ascomycota</taxon>
        <taxon>Pezizomycotina</taxon>
        <taxon>Dothideomycetes</taxon>
        <taxon>Dothideomycetidae</taxon>
        <taxon>Dothideales</taxon>
        <taxon>Zalariaceae</taxon>
        <taxon>Zalaria</taxon>
    </lineage>
</organism>